<evidence type="ECO:0000313" key="7">
    <source>
        <dbReference type="EMBL" id="GAX81594.1"/>
    </source>
</evidence>
<dbReference type="STRING" id="1157962.A0A250XES8"/>
<name>A0A250XES8_9CHLO</name>
<dbReference type="GO" id="GO:0016020">
    <property type="term" value="C:membrane"/>
    <property type="evidence" value="ECO:0007669"/>
    <property type="project" value="InterPro"/>
</dbReference>
<keyword evidence="2" id="KW-0653">Protein transport</keyword>
<proteinExistence type="predicted"/>
<dbReference type="InterPro" id="IPR027417">
    <property type="entry name" value="P-loop_NTPase"/>
</dbReference>
<evidence type="ECO:0000256" key="3">
    <source>
        <dbReference type="ARBA" id="ARBA00023010"/>
    </source>
</evidence>
<dbReference type="Gene3D" id="3.40.50.300">
    <property type="entry name" value="P-loop containing nucleotide triphosphate hydrolases"/>
    <property type="match status" value="1"/>
</dbReference>
<feature type="domain" description="Helicase ATP-binding" evidence="5">
    <location>
        <begin position="179"/>
        <end position="343"/>
    </location>
</feature>
<feature type="domain" description="SecA family profile" evidence="6">
    <location>
        <begin position="92"/>
        <end position="407"/>
    </location>
</feature>
<dbReference type="PRINTS" id="PR00906">
    <property type="entry name" value="SECA"/>
</dbReference>
<comment type="catalytic activity">
    <reaction evidence="4">
        <text>ATP + H2O + chloroplast-proteinSide 1 = ADP + phosphate + chloroplast-proteinSide 2.</text>
        <dbReference type="EC" id="7.4.2.4"/>
    </reaction>
</comment>
<dbReference type="PANTHER" id="PTHR30612:SF11">
    <property type="entry name" value="PROTEIN TRANSLOCASE SUBUNIT SECA2, CHLOROPLASTIC"/>
    <property type="match status" value="1"/>
</dbReference>
<evidence type="ECO:0000259" key="5">
    <source>
        <dbReference type="PROSITE" id="PS51192"/>
    </source>
</evidence>
<dbReference type="GO" id="GO:0009941">
    <property type="term" value="C:chloroplast envelope"/>
    <property type="evidence" value="ECO:0007669"/>
    <property type="project" value="TreeGrafter"/>
</dbReference>
<evidence type="ECO:0000313" key="8">
    <source>
        <dbReference type="Proteomes" id="UP000232323"/>
    </source>
</evidence>
<protein>
    <recommendedName>
        <fullName evidence="1">chloroplast protein-transporting ATPase</fullName>
        <ecNumber evidence="1">7.4.2.4</ecNumber>
    </recommendedName>
</protein>
<dbReference type="GO" id="GO:0005524">
    <property type="term" value="F:ATP binding"/>
    <property type="evidence" value="ECO:0007669"/>
    <property type="project" value="InterPro"/>
</dbReference>
<dbReference type="PANTHER" id="PTHR30612">
    <property type="entry name" value="SECA INNER MEMBRANE COMPONENT OF SEC PROTEIN SECRETION SYSTEM"/>
    <property type="match status" value="1"/>
</dbReference>
<gene>
    <name evidence="7" type="ORF">CEUSTIGMA_g9022.t1</name>
</gene>
<dbReference type="EMBL" id="BEGY01000067">
    <property type="protein sequence ID" value="GAX81594.1"/>
    <property type="molecule type" value="Genomic_DNA"/>
</dbReference>
<evidence type="ECO:0000256" key="1">
    <source>
        <dbReference type="ARBA" id="ARBA00012047"/>
    </source>
</evidence>
<evidence type="ECO:0000256" key="2">
    <source>
        <dbReference type="ARBA" id="ARBA00022927"/>
    </source>
</evidence>
<dbReference type="AlphaFoldDB" id="A0A250XES8"/>
<evidence type="ECO:0000259" key="6">
    <source>
        <dbReference type="PROSITE" id="PS51196"/>
    </source>
</evidence>
<keyword evidence="3" id="KW-0811">Translocation</keyword>
<dbReference type="PROSITE" id="PS51196">
    <property type="entry name" value="SECA_MOTOR_DEAD"/>
    <property type="match status" value="1"/>
</dbReference>
<dbReference type="EC" id="7.4.2.4" evidence="1"/>
<dbReference type="InterPro" id="IPR011115">
    <property type="entry name" value="SecA_DEAD"/>
</dbReference>
<dbReference type="SUPFAM" id="SSF52540">
    <property type="entry name" value="P-loop containing nucleoside triphosphate hydrolases"/>
    <property type="match status" value="1"/>
</dbReference>
<organism evidence="7 8">
    <name type="scientific">Chlamydomonas eustigma</name>
    <dbReference type="NCBI Taxonomy" id="1157962"/>
    <lineage>
        <taxon>Eukaryota</taxon>
        <taxon>Viridiplantae</taxon>
        <taxon>Chlorophyta</taxon>
        <taxon>core chlorophytes</taxon>
        <taxon>Chlorophyceae</taxon>
        <taxon>CS clade</taxon>
        <taxon>Chlamydomonadales</taxon>
        <taxon>Chlamydomonadaceae</taxon>
        <taxon>Chlamydomonas</taxon>
    </lineage>
</organism>
<dbReference type="InterPro" id="IPR014018">
    <property type="entry name" value="SecA_motor_DEAD"/>
</dbReference>
<sequence length="407" mass="45371">MSLPQDVMAKQKTMRLLQLPSTLQPHRPLPRLHLALRDLQGSSTPRTPLRVAIEGTMQSTNILVGSSNTVQGNRQAIEDMSSPQAFKLPMHWEKQMQKAPMGKKRVLQSYYTRLARINFLEAEIEGLSDVQLRQKTDVFKTRLRSGTDDEDSLLEEAFAVVREASKRVLGMRHFDCQMVGGMVLHEGQIAEMSTGEGKTLVATLPVYLNALRGAGSGGGGAHVVTVNDYLAARDAESMGRLYNFLGLSCAAVQSGMTTEQYKKAYACDVVYVTGQELGFTYLRDNTALLEEDLALPKKLNFAVVDEVDSILIDESRNPMIISTSVAQNEQVVVVADKAVGSLWRELQERVKEVISGYRHPPDEKTRMELDKRAKKFYFTVDEKSRNVSFTPLGLHEVFIRLGELSSC</sequence>
<accession>A0A250XES8</accession>
<comment type="caution">
    <text evidence="7">The sequence shown here is derived from an EMBL/GenBank/DDBJ whole genome shotgun (WGS) entry which is preliminary data.</text>
</comment>
<dbReference type="CDD" id="cd17928">
    <property type="entry name" value="DEXDc_SecA"/>
    <property type="match status" value="1"/>
</dbReference>
<dbReference type="Pfam" id="PF07517">
    <property type="entry name" value="SecA_DEAD"/>
    <property type="match status" value="1"/>
</dbReference>
<dbReference type="Proteomes" id="UP000232323">
    <property type="component" value="Unassembled WGS sequence"/>
</dbReference>
<dbReference type="GO" id="GO:0016464">
    <property type="term" value="F:chloroplast protein-transporting ATPase activity"/>
    <property type="evidence" value="ECO:0007669"/>
    <property type="project" value="UniProtKB-EC"/>
</dbReference>
<keyword evidence="8" id="KW-1185">Reference proteome</keyword>
<keyword evidence="2" id="KW-0813">Transport</keyword>
<dbReference type="SMART" id="SM00957">
    <property type="entry name" value="SecA_DEAD"/>
    <property type="match status" value="1"/>
</dbReference>
<dbReference type="InterPro" id="IPR014001">
    <property type="entry name" value="Helicase_ATP-bd"/>
</dbReference>
<dbReference type="GO" id="GO:0006886">
    <property type="term" value="P:intracellular protein transport"/>
    <property type="evidence" value="ECO:0007669"/>
    <property type="project" value="InterPro"/>
</dbReference>
<dbReference type="GO" id="GO:0017038">
    <property type="term" value="P:protein import"/>
    <property type="evidence" value="ECO:0007669"/>
    <property type="project" value="InterPro"/>
</dbReference>
<dbReference type="OrthoDB" id="27934at2759"/>
<dbReference type="GO" id="GO:0006605">
    <property type="term" value="P:protein targeting"/>
    <property type="evidence" value="ECO:0007669"/>
    <property type="project" value="InterPro"/>
</dbReference>
<dbReference type="PROSITE" id="PS51192">
    <property type="entry name" value="HELICASE_ATP_BIND_1"/>
    <property type="match status" value="1"/>
</dbReference>
<reference evidence="7 8" key="1">
    <citation type="submission" date="2017-08" db="EMBL/GenBank/DDBJ databases">
        <title>Acidophilic green algal genome provides insights into adaptation to an acidic environment.</title>
        <authorList>
            <person name="Hirooka S."/>
            <person name="Hirose Y."/>
            <person name="Kanesaki Y."/>
            <person name="Higuchi S."/>
            <person name="Fujiwara T."/>
            <person name="Onuma R."/>
            <person name="Era A."/>
            <person name="Ohbayashi R."/>
            <person name="Uzuka A."/>
            <person name="Nozaki H."/>
            <person name="Yoshikawa H."/>
            <person name="Miyagishima S.Y."/>
        </authorList>
    </citation>
    <scope>NUCLEOTIDE SEQUENCE [LARGE SCALE GENOMIC DNA]</scope>
    <source>
        <strain evidence="7 8">NIES-2499</strain>
    </source>
</reference>
<evidence type="ECO:0000256" key="4">
    <source>
        <dbReference type="ARBA" id="ARBA00034043"/>
    </source>
</evidence>
<dbReference type="InterPro" id="IPR000185">
    <property type="entry name" value="SecA"/>
</dbReference>